<dbReference type="KEGG" id="pll:I858_013680"/>
<gene>
    <name evidence="2" type="ORF">I858_013680</name>
</gene>
<evidence type="ECO:0000256" key="1">
    <source>
        <dbReference type="SAM" id="MobiDB-lite"/>
    </source>
</evidence>
<name>A0A1B1S4C7_9BACL</name>
<reference evidence="2" key="1">
    <citation type="submission" date="2016-10" db="EMBL/GenBank/DDBJ databases">
        <authorList>
            <person name="See-Too W.S."/>
        </authorList>
    </citation>
    <scope>NUCLEOTIDE SEQUENCE</scope>
    <source>
        <strain evidence="2">L10.15</strain>
    </source>
</reference>
<sequence>MADEKNVEQTYSSRAERERIGRQTNSGFARVERAETESGSTNIPTGPIGSKLTEEEIRKRVGQGNFDSAKDDNQTGSINS</sequence>
<keyword evidence="3" id="KW-1185">Reference proteome</keyword>
<evidence type="ECO:0000313" key="3">
    <source>
        <dbReference type="Proteomes" id="UP000053354"/>
    </source>
</evidence>
<dbReference type="AlphaFoldDB" id="A0A1B1S4C7"/>
<proteinExistence type="predicted"/>
<feature type="region of interest" description="Disordered" evidence="1">
    <location>
        <begin position="1"/>
        <end position="80"/>
    </location>
</feature>
<dbReference type="RefSeq" id="WP_049693214.1">
    <property type="nucleotide sequence ID" value="NZ_CP016540.2"/>
</dbReference>
<evidence type="ECO:0000313" key="2">
    <source>
        <dbReference type="EMBL" id="ANU28038.1"/>
    </source>
</evidence>
<dbReference type="Proteomes" id="UP000053354">
    <property type="component" value="Chromosome"/>
</dbReference>
<protein>
    <submittedName>
        <fullName evidence="2">Uncharacterized protein</fullName>
    </submittedName>
</protein>
<dbReference type="OrthoDB" id="2624193at2"/>
<accession>A0A1B1S4C7</accession>
<organism evidence="2 3">
    <name type="scientific">Planococcus versutus</name>
    <dbReference type="NCBI Taxonomy" id="1302659"/>
    <lineage>
        <taxon>Bacteria</taxon>
        <taxon>Bacillati</taxon>
        <taxon>Bacillota</taxon>
        <taxon>Bacilli</taxon>
        <taxon>Bacillales</taxon>
        <taxon>Caryophanaceae</taxon>
        <taxon>Planococcus</taxon>
    </lineage>
</organism>
<dbReference type="EMBL" id="CP016540">
    <property type="protein sequence ID" value="ANU28038.1"/>
    <property type="molecule type" value="Genomic_DNA"/>
</dbReference>